<sequence>MSTPENCEWKIRNYRVKLVIAEEKLQQALKEALEKYPDIVFECWVCNKVKLKDEICECCCTEVHCSDCLFRKKKCNLYP</sequence>
<proteinExistence type="predicted"/>
<dbReference type="EMBL" id="OR343188">
    <property type="protein sequence ID" value="WNL50035.1"/>
    <property type="molecule type" value="Genomic_DNA"/>
</dbReference>
<gene>
    <name evidence="1" type="ORF">MarFTMF_519</name>
</gene>
<accession>A0AA96EM84</accession>
<organism evidence="1">
    <name type="scientific">Marseillevirus sp</name>
    <dbReference type="NCBI Taxonomy" id="2809551"/>
    <lineage>
        <taxon>Viruses</taxon>
        <taxon>Varidnaviria</taxon>
        <taxon>Bamfordvirae</taxon>
        <taxon>Nucleocytoviricota</taxon>
        <taxon>Megaviricetes</taxon>
        <taxon>Pimascovirales</taxon>
        <taxon>Pimascovirales incertae sedis</taxon>
        <taxon>Marseilleviridae</taxon>
        <taxon>Marseillevirus</taxon>
    </lineage>
</organism>
<reference evidence="1" key="1">
    <citation type="submission" date="2023-07" db="EMBL/GenBank/DDBJ databases">
        <authorList>
            <person name="Xia Y."/>
        </authorList>
    </citation>
    <scope>NUCLEOTIDE SEQUENCE</scope>
    <source>
        <strain evidence="1">F</strain>
    </source>
</reference>
<evidence type="ECO:0000313" key="1">
    <source>
        <dbReference type="EMBL" id="WNL50035.1"/>
    </source>
</evidence>
<protein>
    <submittedName>
        <fullName evidence="1">Uncharacterized protein</fullName>
    </submittedName>
</protein>
<name>A0AA96EM84_9VIRU</name>